<accession>A0A846XAD8</accession>
<proteinExistence type="inferred from homology"/>
<protein>
    <submittedName>
        <fullName evidence="4">Enoyl-CoA hydratase/isomerase family protein</fullName>
    </submittedName>
</protein>
<dbReference type="SUPFAM" id="SSF52096">
    <property type="entry name" value="ClpP/crotonase"/>
    <property type="match status" value="1"/>
</dbReference>
<dbReference type="RefSeq" id="WP_068035141.1">
    <property type="nucleotide sequence ID" value="NZ_JAAXOO010000001.1"/>
</dbReference>
<evidence type="ECO:0000256" key="3">
    <source>
        <dbReference type="ARBA" id="ARBA00023239"/>
    </source>
</evidence>
<dbReference type="Pfam" id="PF00378">
    <property type="entry name" value="ECH_1"/>
    <property type="match status" value="1"/>
</dbReference>
<comment type="similarity">
    <text evidence="1">Belongs to the enoyl-CoA hydratase/isomerase family.</text>
</comment>
<gene>
    <name evidence="4" type="ORF">HGA13_00895</name>
</gene>
<keyword evidence="4" id="KW-0413">Isomerase</keyword>
<keyword evidence="3" id="KW-0456">Lyase</keyword>
<dbReference type="Gene3D" id="3.90.226.10">
    <property type="entry name" value="2-enoyl-CoA Hydratase, Chain A, domain 1"/>
    <property type="match status" value="1"/>
</dbReference>
<sequence>MGLGIEVRTLGAAELADGADAFGLDATTLLEPLLLVDLGGIDAATAAAAAARIPALGGPVVGFCSGGIAAELAPLTAALDLTYAEAADPADRAVVVTGDPERAVAEFADCVRRYPQASSFAAQVVRASEGLPVPAAIDVESFAYSTLQGGPEFGRWLAERRALGRPLPPPPGADPVLLATAGDTLRITLNRPERRNAYGTALRDALVDALRTALLAGAFGSIVLDGAGAAFCSGGDLDEFGHTPDTATAHQIRTRGGAARLMARLGERTEVRLHGHCVGAGIEISAFAGHVAAAPDTVIRLPEVAMGLIPGAGGTVSVPRRIGRWRSLHLFVTGVALGPQRALEWGLVDEIVGAHPN</sequence>
<dbReference type="GO" id="GO:0016853">
    <property type="term" value="F:isomerase activity"/>
    <property type="evidence" value="ECO:0007669"/>
    <property type="project" value="UniProtKB-KW"/>
</dbReference>
<dbReference type="Proteomes" id="UP000565715">
    <property type="component" value="Unassembled WGS sequence"/>
</dbReference>
<dbReference type="PANTHER" id="PTHR11941:SF169">
    <property type="entry name" value="(7AS)-7A-METHYL-1,5-DIOXO-2,3,5,6,7,7A-HEXAHYDRO-1H-INDENE-CARBOXYL-COA HYDROLASE"/>
    <property type="match status" value="1"/>
</dbReference>
<dbReference type="CDD" id="cd06558">
    <property type="entry name" value="crotonase-like"/>
    <property type="match status" value="1"/>
</dbReference>
<evidence type="ECO:0000313" key="4">
    <source>
        <dbReference type="EMBL" id="NKY31633.1"/>
    </source>
</evidence>
<reference evidence="4 5" key="1">
    <citation type="submission" date="2020-04" db="EMBL/GenBank/DDBJ databases">
        <title>MicrobeNet Type strains.</title>
        <authorList>
            <person name="Nicholson A.C."/>
        </authorList>
    </citation>
    <scope>NUCLEOTIDE SEQUENCE [LARGE SCALE GENOMIC DNA]</scope>
    <source>
        <strain evidence="4 5">DSM 45078</strain>
    </source>
</reference>
<dbReference type="InterPro" id="IPR029045">
    <property type="entry name" value="ClpP/crotonase-like_dom_sf"/>
</dbReference>
<organism evidence="4 5">
    <name type="scientific">Nocardia speluncae</name>
    <dbReference type="NCBI Taxonomy" id="419477"/>
    <lineage>
        <taxon>Bacteria</taxon>
        <taxon>Bacillati</taxon>
        <taxon>Actinomycetota</taxon>
        <taxon>Actinomycetes</taxon>
        <taxon>Mycobacteriales</taxon>
        <taxon>Nocardiaceae</taxon>
        <taxon>Nocardia</taxon>
    </lineage>
</organism>
<dbReference type="EMBL" id="JAAXOO010000001">
    <property type="protein sequence ID" value="NKY31633.1"/>
    <property type="molecule type" value="Genomic_DNA"/>
</dbReference>
<keyword evidence="2" id="KW-0443">Lipid metabolism</keyword>
<evidence type="ECO:0000313" key="5">
    <source>
        <dbReference type="Proteomes" id="UP000565715"/>
    </source>
</evidence>
<dbReference type="GO" id="GO:0006635">
    <property type="term" value="P:fatty acid beta-oxidation"/>
    <property type="evidence" value="ECO:0007669"/>
    <property type="project" value="TreeGrafter"/>
</dbReference>
<dbReference type="PANTHER" id="PTHR11941">
    <property type="entry name" value="ENOYL-COA HYDRATASE-RELATED"/>
    <property type="match status" value="1"/>
</dbReference>
<evidence type="ECO:0000256" key="1">
    <source>
        <dbReference type="ARBA" id="ARBA00005254"/>
    </source>
</evidence>
<dbReference type="InterPro" id="IPR001753">
    <property type="entry name" value="Enoyl-CoA_hydra/iso"/>
</dbReference>
<dbReference type="AlphaFoldDB" id="A0A846XAD8"/>
<keyword evidence="5" id="KW-1185">Reference proteome</keyword>
<name>A0A846XAD8_9NOCA</name>
<dbReference type="GO" id="GO:0016829">
    <property type="term" value="F:lyase activity"/>
    <property type="evidence" value="ECO:0007669"/>
    <property type="project" value="UniProtKB-KW"/>
</dbReference>
<evidence type="ECO:0000256" key="2">
    <source>
        <dbReference type="ARBA" id="ARBA00023098"/>
    </source>
</evidence>
<comment type="caution">
    <text evidence="4">The sequence shown here is derived from an EMBL/GenBank/DDBJ whole genome shotgun (WGS) entry which is preliminary data.</text>
</comment>